<organism evidence="2 3">
    <name type="scientific">Euphydryas editha</name>
    <name type="common">Edith's checkerspot</name>
    <dbReference type="NCBI Taxonomy" id="104508"/>
    <lineage>
        <taxon>Eukaryota</taxon>
        <taxon>Metazoa</taxon>
        <taxon>Ecdysozoa</taxon>
        <taxon>Arthropoda</taxon>
        <taxon>Hexapoda</taxon>
        <taxon>Insecta</taxon>
        <taxon>Pterygota</taxon>
        <taxon>Neoptera</taxon>
        <taxon>Endopterygota</taxon>
        <taxon>Lepidoptera</taxon>
        <taxon>Glossata</taxon>
        <taxon>Ditrysia</taxon>
        <taxon>Papilionoidea</taxon>
        <taxon>Nymphalidae</taxon>
        <taxon>Nymphalinae</taxon>
        <taxon>Euphydryas</taxon>
    </lineage>
</organism>
<proteinExistence type="predicted"/>
<protein>
    <submittedName>
        <fullName evidence="2">Uncharacterized protein</fullName>
    </submittedName>
</protein>
<evidence type="ECO:0000313" key="2">
    <source>
        <dbReference type="EMBL" id="CAH2086081.1"/>
    </source>
</evidence>
<sequence length="81" mass="9102">MSVLSALTKSDFKTASDGLLELSEERLRSIMRTEPITDVYHVEQTPFARGYLSVRRKGALYRRGKSPVSPDGSIQRRNGMS</sequence>
<feature type="region of interest" description="Disordered" evidence="1">
    <location>
        <begin position="62"/>
        <end position="81"/>
    </location>
</feature>
<dbReference type="AlphaFoldDB" id="A0AAU9TGS1"/>
<accession>A0AAU9TGS1</accession>
<evidence type="ECO:0000256" key="1">
    <source>
        <dbReference type="SAM" id="MobiDB-lite"/>
    </source>
</evidence>
<comment type="caution">
    <text evidence="2">The sequence shown here is derived from an EMBL/GenBank/DDBJ whole genome shotgun (WGS) entry which is preliminary data.</text>
</comment>
<gene>
    <name evidence="2" type="ORF">EEDITHA_LOCUS2499</name>
</gene>
<dbReference type="Proteomes" id="UP001153954">
    <property type="component" value="Unassembled WGS sequence"/>
</dbReference>
<keyword evidence="3" id="KW-1185">Reference proteome</keyword>
<evidence type="ECO:0000313" key="3">
    <source>
        <dbReference type="Proteomes" id="UP001153954"/>
    </source>
</evidence>
<name>A0AAU9TGS1_EUPED</name>
<dbReference type="EMBL" id="CAKOGL010000005">
    <property type="protein sequence ID" value="CAH2086081.1"/>
    <property type="molecule type" value="Genomic_DNA"/>
</dbReference>
<reference evidence="2" key="1">
    <citation type="submission" date="2022-03" db="EMBL/GenBank/DDBJ databases">
        <authorList>
            <person name="Tunstrom K."/>
        </authorList>
    </citation>
    <scope>NUCLEOTIDE SEQUENCE</scope>
</reference>